<evidence type="ECO:0000313" key="4">
    <source>
        <dbReference type="Proteomes" id="UP000593567"/>
    </source>
</evidence>
<dbReference type="Proteomes" id="UP000593567">
    <property type="component" value="Unassembled WGS sequence"/>
</dbReference>
<reference evidence="3" key="1">
    <citation type="submission" date="2020-06" db="EMBL/GenBank/DDBJ databases">
        <title>Draft genome of Bugula neritina, a colonial animal packing powerful symbionts and potential medicines.</title>
        <authorList>
            <person name="Rayko M."/>
        </authorList>
    </citation>
    <scope>NUCLEOTIDE SEQUENCE [LARGE SCALE GENOMIC DNA]</scope>
    <source>
        <strain evidence="3">Kwan_BN1</strain>
    </source>
</reference>
<protein>
    <recommendedName>
        <fullName evidence="2">Angiomotin C-terminal domain-containing protein</fullName>
    </recommendedName>
</protein>
<feature type="compositionally biased region" description="Polar residues" evidence="1">
    <location>
        <begin position="243"/>
        <end position="258"/>
    </location>
</feature>
<gene>
    <name evidence="3" type="ORF">EB796_005799</name>
</gene>
<proteinExistence type="predicted"/>
<keyword evidence="4" id="KW-1185">Reference proteome</keyword>
<feature type="compositionally biased region" description="Basic and acidic residues" evidence="1">
    <location>
        <begin position="207"/>
        <end position="218"/>
    </location>
</feature>
<dbReference type="AlphaFoldDB" id="A0A7J7KDD8"/>
<sequence>MSQKEEVIQQLKAAICEQESTAKIQDEVVRSKEEEIVKLNTDICEWQEKWQSLDSLEQKKRSLELKLSSVVEEKDGLLKSSSQMMEDMESLNQKSSNFEAQIAKLNQKISKLDEMITRKDKIILQLEQKLRQNESRMQDLMMEPHGGRQTRTQMAATKKVELLEKKLKEVEDAYEQVLKEKEEQLKESTLSSQKKLKRSANKSPIRVSDRFKEPKFCNDNELSASTLELDVTPKSSSKKNQEAVRSSSRLKASSQKGSTLKRLREIVENSTSPLSSPAKKILQVKITPLQTSSDSEEKVRSKRRRKLYKPDENTLTADSTPKDVPKKKSQASASNVHDIVCRNMKSRRF</sequence>
<dbReference type="InterPro" id="IPR024646">
    <property type="entry name" value="Angiomotin_C"/>
</dbReference>
<evidence type="ECO:0000256" key="1">
    <source>
        <dbReference type="SAM" id="MobiDB-lite"/>
    </source>
</evidence>
<accession>A0A7J7KDD8</accession>
<dbReference type="Pfam" id="PF12240">
    <property type="entry name" value="Angiomotin_C"/>
    <property type="match status" value="1"/>
</dbReference>
<evidence type="ECO:0000313" key="3">
    <source>
        <dbReference type="EMBL" id="KAF6035881.1"/>
    </source>
</evidence>
<feature type="region of interest" description="Disordered" evidence="1">
    <location>
        <begin position="181"/>
        <end position="349"/>
    </location>
</feature>
<name>A0A7J7KDD8_BUGNE</name>
<feature type="domain" description="Angiomotin C-terminal" evidence="2">
    <location>
        <begin position="13"/>
        <end position="149"/>
    </location>
</feature>
<dbReference type="EMBL" id="VXIV02000813">
    <property type="protein sequence ID" value="KAF6035881.1"/>
    <property type="molecule type" value="Genomic_DNA"/>
</dbReference>
<comment type="caution">
    <text evidence="3">The sequence shown here is derived from an EMBL/GenBank/DDBJ whole genome shotgun (WGS) entry which is preliminary data.</text>
</comment>
<organism evidence="3 4">
    <name type="scientific">Bugula neritina</name>
    <name type="common">Brown bryozoan</name>
    <name type="synonym">Sertularia neritina</name>
    <dbReference type="NCBI Taxonomy" id="10212"/>
    <lineage>
        <taxon>Eukaryota</taxon>
        <taxon>Metazoa</taxon>
        <taxon>Spiralia</taxon>
        <taxon>Lophotrochozoa</taxon>
        <taxon>Bryozoa</taxon>
        <taxon>Gymnolaemata</taxon>
        <taxon>Cheilostomatida</taxon>
        <taxon>Flustrina</taxon>
        <taxon>Buguloidea</taxon>
        <taxon>Bugulidae</taxon>
        <taxon>Bugula</taxon>
    </lineage>
</organism>
<evidence type="ECO:0000259" key="2">
    <source>
        <dbReference type="Pfam" id="PF12240"/>
    </source>
</evidence>